<sequence>MHNNGSSAALGERVAHQREREVRADVRDALLLRAHRSLAELRFQESMAALAKCAIGIHRKSFFPSLVMAWNLWLMKWAQAEDNVVRKGQVTHDNNGVGHYMPGVGRQ</sequence>
<dbReference type="EMBL" id="JANPWB010000005">
    <property type="protein sequence ID" value="KAJ1185820.1"/>
    <property type="molecule type" value="Genomic_DNA"/>
</dbReference>
<accession>A0AAV7UBK1</accession>
<evidence type="ECO:0000313" key="3">
    <source>
        <dbReference type="Proteomes" id="UP001066276"/>
    </source>
</evidence>
<dbReference type="AlphaFoldDB" id="A0AAV7UBK1"/>
<dbReference type="Proteomes" id="UP001066276">
    <property type="component" value="Chromosome 3_1"/>
</dbReference>
<keyword evidence="3" id="KW-1185">Reference proteome</keyword>
<feature type="region of interest" description="Disordered" evidence="1">
    <location>
        <begin position="1"/>
        <end position="21"/>
    </location>
</feature>
<protein>
    <submittedName>
        <fullName evidence="2">Uncharacterized protein</fullName>
    </submittedName>
</protein>
<evidence type="ECO:0000256" key="1">
    <source>
        <dbReference type="SAM" id="MobiDB-lite"/>
    </source>
</evidence>
<comment type="caution">
    <text evidence="2">The sequence shown here is derived from an EMBL/GenBank/DDBJ whole genome shotgun (WGS) entry which is preliminary data.</text>
</comment>
<proteinExistence type="predicted"/>
<name>A0AAV7UBK1_PLEWA</name>
<organism evidence="2 3">
    <name type="scientific">Pleurodeles waltl</name>
    <name type="common">Iberian ribbed newt</name>
    <dbReference type="NCBI Taxonomy" id="8319"/>
    <lineage>
        <taxon>Eukaryota</taxon>
        <taxon>Metazoa</taxon>
        <taxon>Chordata</taxon>
        <taxon>Craniata</taxon>
        <taxon>Vertebrata</taxon>
        <taxon>Euteleostomi</taxon>
        <taxon>Amphibia</taxon>
        <taxon>Batrachia</taxon>
        <taxon>Caudata</taxon>
        <taxon>Salamandroidea</taxon>
        <taxon>Salamandridae</taxon>
        <taxon>Pleurodelinae</taxon>
        <taxon>Pleurodeles</taxon>
    </lineage>
</organism>
<gene>
    <name evidence="2" type="ORF">NDU88_002607</name>
</gene>
<reference evidence="2" key="1">
    <citation type="journal article" date="2022" name="bioRxiv">
        <title>Sequencing and chromosome-scale assembly of the giantPleurodeles waltlgenome.</title>
        <authorList>
            <person name="Brown T."/>
            <person name="Elewa A."/>
            <person name="Iarovenko S."/>
            <person name="Subramanian E."/>
            <person name="Araus A.J."/>
            <person name="Petzold A."/>
            <person name="Susuki M."/>
            <person name="Suzuki K.-i.T."/>
            <person name="Hayashi T."/>
            <person name="Toyoda A."/>
            <person name="Oliveira C."/>
            <person name="Osipova E."/>
            <person name="Leigh N.D."/>
            <person name="Simon A."/>
            <person name="Yun M.H."/>
        </authorList>
    </citation>
    <scope>NUCLEOTIDE SEQUENCE</scope>
    <source>
        <strain evidence="2">20211129_DDA</strain>
        <tissue evidence="2">Liver</tissue>
    </source>
</reference>
<evidence type="ECO:0000313" key="2">
    <source>
        <dbReference type="EMBL" id="KAJ1185820.1"/>
    </source>
</evidence>